<dbReference type="EMBL" id="CM056741">
    <property type="protein sequence ID" value="KAJ8687672.1"/>
    <property type="molecule type" value="Genomic_DNA"/>
</dbReference>
<gene>
    <name evidence="1" type="ORF">QAD02_023466</name>
</gene>
<evidence type="ECO:0000313" key="1">
    <source>
        <dbReference type="EMBL" id="KAJ8687672.1"/>
    </source>
</evidence>
<reference evidence="1" key="1">
    <citation type="submission" date="2023-04" db="EMBL/GenBank/DDBJ databases">
        <title>A chromosome-level genome assembly of the parasitoid wasp Eretmocerus hayati.</title>
        <authorList>
            <person name="Zhong Y."/>
            <person name="Liu S."/>
            <person name="Liu Y."/>
        </authorList>
    </citation>
    <scope>NUCLEOTIDE SEQUENCE</scope>
    <source>
        <strain evidence="1">ZJU_SS_LIU_2023</strain>
    </source>
</reference>
<dbReference type="Proteomes" id="UP001239111">
    <property type="component" value="Chromosome 1"/>
</dbReference>
<protein>
    <submittedName>
        <fullName evidence="1">Uncharacterized protein</fullName>
    </submittedName>
</protein>
<name>A0ACC2PZ93_9HYME</name>
<comment type="caution">
    <text evidence="1">The sequence shown here is derived from an EMBL/GenBank/DDBJ whole genome shotgun (WGS) entry which is preliminary data.</text>
</comment>
<evidence type="ECO:0000313" key="2">
    <source>
        <dbReference type="Proteomes" id="UP001239111"/>
    </source>
</evidence>
<accession>A0ACC2PZ93</accession>
<sequence>METADVFESYYCKGPIFFLKLMGLWPSESLLRRRSKFAIYMILSVSFALPQLLFIIRKSAGNLDVVAENVGVIIMILLGIIHYTSAYVNRERLDALYFEAVEEWRNITDKKERKILAGFIWTAWLVGIIYTGYMVANGLIVVPALPIICTLLDHYHPMENGTQYRVVPTNNDYFFFEQEDHYWFAWMHAVVGVNSVCFVFSGLNTMYIMFIREICGLFSIVRYILNRMFLRIFSFRLTKHVTSRTNSSNNLPDISNESTHVMSQNNTVFDNLQGDTMNKSIRDELKQAVSLHVKVTRFCELLEDTFNLMIMLVQLLNIFLVSITYYYVSNFWKVPSSWGAVVVAVHLDATSIVNPVAVHPAAVVVSAARIQVFLDEELQIEFQGEFKLEGLRENFPVLELGEGIPILIGAPAAAQNIQPSDDRPATAHQPIDDDLLEMFLDAELQKEFSEEFIVASCLQNEHSAVPELIPPLSSSESKAPPAKRSRH</sequence>
<keyword evidence="2" id="KW-1185">Reference proteome</keyword>
<organism evidence="1 2">
    <name type="scientific">Eretmocerus hayati</name>
    <dbReference type="NCBI Taxonomy" id="131215"/>
    <lineage>
        <taxon>Eukaryota</taxon>
        <taxon>Metazoa</taxon>
        <taxon>Ecdysozoa</taxon>
        <taxon>Arthropoda</taxon>
        <taxon>Hexapoda</taxon>
        <taxon>Insecta</taxon>
        <taxon>Pterygota</taxon>
        <taxon>Neoptera</taxon>
        <taxon>Endopterygota</taxon>
        <taxon>Hymenoptera</taxon>
        <taxon>Apocrita</taxon>
        <taxon>Proctotrupomorpha</taxon>
        <taxon>Chalcidoidea</taxon>
        <taxon>Aphelinidae</taxon>
        <taxon>Aphelininae</taxon>
        <taxon>Eretmocerus</taxon>
    </lineage>
</organism>
<proteinExistence type="predicted"/>